<comment type="caution">
    <text evidence="2">The sequence shown here is derived from an EMBL/GenBank/DDBJ whole genome shotgun (WGS) entry which is preliminary data.</text>
</comment>
<proteinExistence type="predicted"/>
<evidence type="ECO:0000256" key="1">
    <source>
        <dbReference type="SAM" id="MobiDB-lite"/>
    </source>
</evidence>
<dbReference type="EMBL" id="LAZR01001268">
    <property type="protein sequence ID" value="KKN47582.1"/>
    <property type="molecule type" value="Genomic_DNA"/>
</dbReference>
<gene>
    <name evidence="2" type="ORF">LCGC14_0661500</name>
</gene>
<reference evidence="2" key="1">
    <citation type="journal article" date="2015" name="Nature">
        <title>Complex archaea that bridge the gap between prokaryotes and eukaryotes.</title>
        <authorList>
            <person name="Spang A."/>
            <person name="Saw J.H."/>
            <person name="Jorgensen S.L."/>
            <person name="Zaremba-Niedzwiedzka K."/>
            <person name="Martijn J."/>
            <person name="Lind A.E."/>
            <person name="van Eijk R."/>
            <person name="Schleper C."/>
            <person name="Guy L."/>
            <person name="Ettema T.J."/>
        </authorList>
    </citation>
    <scope>NUCLEOTIDE SEQUENCE</scope>
</reference>
<feature type="region of interest" description="Disordered" evidence="1">
    <location>
        <begin position="70"/>
        <end position="105"/>
    </location>
</feature>
<organism evidence="2">
    <name type="scientific">marine sediment metagenome</name>
    <dbReference type="NCBI Taxonomy" id="412755"/>
    <lineage>
        <taxon>unclassified sequences</taxon>
        <taxon>metagenomes</taxon>
        <taxon>ecological metagenomes</taxon>
    </lineage>
</organism>
<name>A0A0F9RDI9_9ZZZZ</name>
<protein>
    <submittedName>
        <fullName evidence="2">Uncharacterized protein</fullName>
    </submittedName>
</protein>
<dbReference type="AlphaFoldDB" id="A0A0F9RDI9"/>
<sequence>MTKTKVKEKLNQVCPNSVCYFYGISIYEFNKHQLENLTYLLMSSIMDKDKKKVWRDNGFSYLVRKEISNDPIKQTTNKTEADKSPPCPGVRETESRQTTTAENGQ</sequence>
<evidence type="ECO:0000313" key="2">
    <source>
        <dbReference type="EMBL" id="KKN47582.1"/>
    </source>
</evidence>
<accession>A0A0F9RDI9</accession>
<feature type="compositionally biased region" description="Polar residues" evidence="1">
    <location>
        <begin position="96"/>
        <end position="105"/>
    </location>
</feature>